<reference evidence="1" key="1">
    <citation type="submission" date="2022-09" db="EMBL/GenBank/DDBJ databases">
        <title>Maribacter litopenaei sp. nov., isolated from the intestinal tract of the Pacific White Shrimp, Litopenaeus vannamei.</title>
        <authorList>
            <person name="Kim S.Y."/>
            <person name="Hwang C.Y."/>
        </authorList>
    </citation>
    <scope>NUCLEOTIDE SEQUENCE</scope>
    <source>
        <strain evidence="1">HL-LV01</strain>
    </source>
</reference>
<gene>
    <name evidence="1" type="ORF">NYZ99_15920</name>
</gene>
<name>A0ABY5Y6E2_9FLAO</name>
<evidence type="ECO:0000313" key="1">
    <source>
        <dbReference type="EMBL" id="UWX54396.1"/>
    </source>
</evidence>
<dbReference type="Proteomes" id="UP001059209">
    <property type="component" value="Chromosome"/>
</dbReference>
<dbReference type="RefSeq" id="WP_260572255.1">
    <property type="nucleotide sequence ID" value="NZ_CP104205.1"/>
</dbReference>
<keyword evidence="2" id="KW-1185">Reference proteome</keyword>
<organism evidence="1 2">
    <name type="scientific">Maribacter litopenaei</name>
    <dbReference type="NCBI Taxonomy" id="2976127"/>
    <lineage>
        <taxon>Bacteria</taxon>
        <taxon>Pseudomonadati</taxon>
        <taxon>Bacteroidota</taxon>
        <taxon>Flavobacteriia</taxon>
        <taxon>Flavobacteriales</taxon>
        <taxon>Flavobacteriaceae</taxon>
        <taxon>Maribacter</taxon>
    </lineage>
</organism>
<protein>
    <submittedName>
        <fullName evidence="1">Uncharacterized protein</fullName>
    </submittedName>
</protein>
<accession>A0ABY5Y6E2</accession>
<dbReference type="EMBL" id="CP104205">
    <property type="protein sequence ID" value="UWX54396.1"/>
    <property type="molecule type" value="Genomic_DNA"/>
</dbReference>
<evidence type="ECO:0000313" key="2">
    <source>
        <dbReference type="Proteomes" id="UP001059209"/>
    </source>
</evidence>
<proteinExistence type="predicted"/>
<sequence length="46" mass="5114">MNSLIIGSVETLNDNAEREVNTIKTAMSNLGMPKEKNRVLNLKRAV</sequence>